<dbReference type="HAMAP" id="MF_00921">
    <property type="entry name" value="PDRP"/>
    <property type="match status" value="1"/>
</dbReference>
<name>A0A1M4Y3S1_9LACT</name>
<evidence type="ECO:0000256" key="4">
    <source>
        <dbReference type="ARBA" id="ARBA00022777"/>
    </source>
</evidence>
<dbReference type="GO" id="GO:0043531">
    <property type="term" value="F:ADP binding"/>
    <property type="evidence" value="ECO:0007669"/>
    <property type="project" value="UniProtKB-UniRule"/>
</dbReference>
<evidence type="ECO:0000313" key="6">
    <source>
        <dbReference type="EMBL" id="SHF00132.1"/>
    </source>
</evidence>
<dbReference type="OrthoDB" id="9782201at2"/>
<reference evidence="6 7" key="1">
    <citation type="submission" date="2016-11" db="EMBL/GenBank/DDBJ databases">
        <authorList>
            <person name="Jaros S."/>
            <person name="Januszkiewicz K."/>
            <person name="Wedrychowicz H."/>
        </authorList>
    </citation>
    <scope>NUCLEOTIDE SEQUENCE [LARGE SCALE GENOMIC DNA]</scope>
    <source>
        <strain evidence="6 7">DSM 15692</strain>
    </source>
</reference>
<dbReference type="NCBIfam" id="NF003742">
    <property type="entry name" value="PRK05339.1"/>
    <property type="match status" value="1"/>
</dbReference>
<keyword evidence="7" id="KW-1185">Reference proteome</keyword>
<accession>A0A1M4Y3S1</accession>
<evidence type="ECO:0000313" key="7">
    <source>
        <dbReference type="Proteomes" id="UP000184128"/>
    </source>
</evidence>
<keyword evidence="3 5" id="KW-0547">Nucleotide-binding</keyword>
<comment type="catalytic activity">
    <reaction evidence="5">
        <text>N(tele)-phospho-L-histidyl/O-phospho-L-threonyl-[pyruvate, phosphate dikinase] + phosphate + H(+) = N(tele)-phospho-L-histidyl/L-threonyl-[pyruvate, phosphate dikinase] + diphosphate</text>
        <dbReference type="Rhea" id="RHEA:43696"/>
        <dbReference type="Rhea" id="RHEA-COMP:10650"/>
        <dbReference type="Rhea" id="RHEA-COMP:10651"/>
        <dbReference type="ChEBI" id="CHEBI:15378"/>
        <dbReference type="ChEBI" id="CHEBI:30013"/>
        <dbReference type="ChEBI" id="CHEBI:33019"/>
        <dbReference type="ChEBI" id="CHEBI:43474"/>
        <dbReference type="ChEBI" id="CHEBI:61977"/>
        <dbReference type="ChEBI" id="CHEBI:83586"/>
        <dbReference type="EC" id="2.7.4.27"/>
    </reaction>
</comment>
<dbReference type="EMBL" id="FQUF01000025">
    <property type="protein sequence ID" value="SHF00132.1"/>
    <property type="molecule type" value="Genomic_DNA"/>
</dbReference>
<sequence>MSNEPKLIAYVVSDSIGQSAVSIARAALNKFSELEYVIKDYTFITEFAEIDKIVNELKSEKDITIIFHTFANQNMSEYLEKSAKGVCNDYYDILTPIVNRVGEVTGLKSNTAESDFQAPLDKEYFDRITALEFAVAHDDGKEPKGFLEADIVILGISRTSKTPLSIYLANNTNYKVANLPLMPESELPEEIWEVNPSRIIGLTNDVEVLSEIRKERMIAYGLDPETIYSDKIRIKEEINYADELYNKLNCKIINVANKSIEETAGTIVNHLNEEGLYHIIKKPENRE</sequence>
<dbReference type="GO" id="GO:0005524">
    <property type="term" value="F:ATP binding"/>
    <property type="evidence" value="ECO:0007669"/>
    <property type="project" value="InterPro"/>
</dbReference>
<dbReference type="STRING" id="1121025.SAMN02745249_01597"/>
<evidence type="ECO:0000256" key="1">
    <source>
        <dbReference type="ARBA" id="ARBA00022527"/>
    </source>
</evidence>
<dbReference type="Pfam" id="PF03618">
    <property type="entry name" value="Kinase-PPPase"/>
    <property type="match status" value="1"/>
</dbReference>
<feature type="binding site" evidence="5">
    <location>
        <begin position="155"/>
        <end position="162"/>
    </location>
    <ligand>
        <name>ADP</name>
        <dbReference type="ChEBI" id="CHEBI:456216"/>
    </ligand>
</feature>
<dbReference type="InterPro" id="IPR005177">
    <property type="entry name" value="Kinase-pyrophosphorylase"/>
</dbReference>
<dbReference type="PANTHER" id="PTHR31756">
    <property type="entry name" value="PYRUVATE, PHOSPHATE DIKINASE REGULATORY PROTEIN 1, CHLOROPLASTIC"/>
    <property type="match status" value="1"/>
</dbReference>
<dbReference type="EC" id="2.7.11.32" evidence="5"/>
<comment type="similarity">
    <text evidence="5">Belongs to the pyruvate, phosphate/water dikinase regulatory protein family. PDRP subfamily.</text>
</comment>
<evidence type="ECO:0000256" key="2">
    <source>
        <dbReference type="ARBA" id="ARBA00022679"/>
    </source>
</evidence>
<comment type="function">
    <text evidence="5">Bifunctional serine/threonine kinase and phosphorylase involved in the regulation of the pyruvate, phosphate dikinase (PPDK) by catalyzing its phosphorylation/dephosphorylation.</text>
</comment>
<dbReference type="Proteomes" id="UP000184128">
    <property type="component" value="Unassembled WGS sequence"/>
</dbReference>
<evidence type="ECO:0000256" key="3">
    <source>
        <dbReference type="ARBA" id="ARBA00022741"/>
    </source>
</evidence>
<dbReference type="EC" id="2.7.4.27" evidence="5"/>
<dbReference type="InterPro" id="IPR026565">
    <property type="entry name" value="PPDK_reg"/>
</dbReference>
<dbReference type="RefSeq" id="WP_073298330.1">
    <property type="nucleotide sequence ID" value="NZ_FQUF01000025.1"/>
</dbReference>
<evidence type="ECO:0000256" key="5">
    <source>
        <dbReference type="HAMAP-Rule" id="MF_00921"/>
    </source>
</evidence>
<keyword evidence="4 5" id="KW-0418">Kinase</keyword>
<dbReference type="GO" id="GO:0004674">
    <property type="term" value="F:protein serine/threonine kinase activity"/>
    <property type="evidence" value="ECO:0007669"/>
    <property type="project" value="UniProtKB-UniRule"/>
</dbReference>
<proteinExistence type="inferred from homology"/>
<comment type="catalytic activity">
    <reaction evidence="5">
        <text>N(tele)-phospho-L-histidyl/L-threonyl-[pyruvate, phosphate dikinase] + ADP = N(tele)-phospho-L-histidyl/O-phospho-L-threonyl-[pyruvate, phosphate dikinase] + AMP + H(+)</text>
        <dbReference type="Rhea" id="RHEA:43692"/>
        <dbReference type="Rhea" id="RHEA-COMP:10650"/>
        <dbReference type="Rhea" id="RHEA-COMP:10651"/>
        <dbReference type="ChEBI" id="CHEBI:15378"/>
        <dbReference type="ChEBI" id="CHEBI:30013"/>
        <dbReference type="ChEBI" id="CHEBI:61977"/>
        <dbReference type="ChEBI" id="CHEBI:83586"/>
        <dbReference type="ChEBI" id="CHEBI:456215"/>
        <dbReference type="ChEBI" id="CHEBI:456216"/>
        <dbReference type="EC" id="2.7.11.32"/>
    </reaction>
</comment>
<dbReference type="GO" id="GO:0016776">
    <property type="term" value="F:phosphotransferase activity, phosphate group as acceptor"/>
    <property type="evidence" value="ECO:0007669"/>
    <property type="project" value="UniProtKB-UniRule"/>
</dbReference>
<gene>
    <name evidence="6" type="ORF">SAMN02745249_01597</name>
</gene>
<protein>
    <recommendedName>
        <fullName evidence="5">Putative pyruvate, phosphate dikinase regulatory protein</fullName>
        <shortName evidence="5">PPDK regulatory protein</shortName>
        <ecNumber evidence="5">2.7.11.32</ecNumber>
        <ecNumber evidence="5">2.7.4.27</ecNumber>
    </recommendedName>
</protein>
<dbReference type="AlphaFoldDB" id="A0A1M4Y3S1"/>
<keyword evidence="1 5" id="KW-0723">Serine/threonine-protein kinase</keyword>
<keyword evidence="2 5" id="KW-0808">Transferase</keyword>
<organism evidence="6 7">
    <name type="scientific">Atopostipes suicloacalis DSM 15692</name>
    <dbReference type="NCBI Taxonomy" id="1121025"/>
    <lineage>
        <taxon>Bacteria</taxon>
        <taxon>Bacillati</taxon>
        <taxon>Bacillota</taxon>
        <taxon>Bacilli</taxon>
        <taxon>Lactobacillales</taxon>
        <taxon>Carnobacteriaceae</taxon>
        <taxon>Atopostipes</taxon>
    </lineage>
</organism>
<dbReference type="PANTHER" id="PTHR31756:SF3">
    <property type="entry name" value="PYRUVATE, PHOSPHATE DIKINASE REGULATORY PROTEIN 1, CHLOROPLASTIC"/>
    <property type="match status" value="1"/>
</dbReference>